<sequence length="571" mass="58882">MAGPAADVELAALLLAIDPLGLGGAVLRAAPGPAREGWLARLRAALPDATPWRRLPLGIPDSRLLGGLDLAATLATGRAVAERGVLAEADGGILVAAMAERMDTTTAAKLCSVLDAGEVSVQRDGLGLTLPARLAVVALDEGLAEEEAPPAALAERLAFRLLLEDLPTGAPKEVQEARARLSDIAVPETLLPALCAAAMAFGIHSLRAPLFALRAARAAAALAGHATVEEADAALAVRLVYGHRATQLPEQAPSEPDPPEPPPEQDDSAENQKQPESGALQEMLLEATRAALPAGLLATLGAGAREAARRAGAQGRAGHKRLSAQRGRPIGTRAGALRAGARLALVETLRAAAPWQGLRRREGGAGPLVRVKREDIRLLRFQQHTETTAIFAVDASGSAALARLAEAKGAVELLLADCYVRRDRVAVVAFRGRAAELLLPPTNSLLRAKRSLAGLPGGGATPLAAGIDAAMALAEEARRRGRTPLLVLLTDGRANIARDGTAGRPRAEADALAAAAPCRAAGLATLLVDTAPRPQPFAKQLAEAMGARYLALPSVDSQKLSAAVATTREAA</sequence>
<dbReference type="PANTHER" id="PTHR43473">
    <property type="entry name" value="MAGNESIUM-CHELATASE SUBUNIT CHLD, CHLOROPLASTIC"/>
    <property type="match status" value="1"/>
</dbReference>
<dbReference type="InterPro" id="IPR002035">
    <property type="entry name" value="VWF_A"/>
</dbReference>
<organism evidence="4 5">
    <name type="scientific">Falsiroseomonas tokyonensis</name>
    <dbReference type="NCBI Taxonomy" id="430521"/>
    <lineage>
        <taxon>Bacteria</taxon>
        <taxon>Pseudomonadati</taxon>
        <taxon>Pseudomonadota</taxon>
        <taxon>Alphaproteobacteria</taxon>
        <taxon>Acetobacterales</taxon>
        <taxon>Roseomonadaceae</taxon>
        <taxon>Falsiroseomonas</taxon>
    </lineage>
</organism>
<dbReference type="Gene3D" id="3.40.50.410">
    <property type="entry name" value="von Willebrand factor, type A domain"/>
    <property type="match status" value="1"/>
</dbReference>
<dbReference type="Gene3D" id="1.10.8.80">
    <property type="entry name" value="Magnesium chelatase subunit I, C-Terminal domain"/>
    <property type="match status" value="1"/>
</dbReference>
<dbReference type="InterPro" id="IPR027417">
    <property type="entry name" value="P-loop_NTPase"/>
</dbReference>
<dbReference type="EC" id="6.6.1.1" evidence="4"/>
<gene>
    <name evidence="4" type="ORF">ACFOD3_22255</name>
</gene>
<dbReference type="Pfam" id="PF13519">
    <property type="entry name" value="VWA_2"/>
    <property type="match status" value="1"/>
</dbReference>
<dbReference type="Proteomes" id="UP001595420">
    <property type="component" value="Unassembled WGS sequence"/>
</dbReference>
<name>A0ABV7C267_9PROT</name>
<evidence type="ECO:0000256" key="2">
    <source>
        <dbReference type="SAM" id="MobiDB-lite"/>
    </source>
</evidence>
<evidence type="ECO:0000259" key="3">
    <source>
        <dbReference type="PROSITE" id="PS50234"/>
    </source>
</evidence>
<dbReference type="SUPFAM" id="SSF53300">
    <property type="entry name" value="vWA-like"/>
    <property type="match status" value="1"/>
</dbReference>
<dbReference type="PANTHER" id="PTHR43473:SF2">
    <property type="entry name" value="MAGNESIUM-CHELATASE SUBUNIT CHLD, CHLOROPLASTIC"/>
    <property type="match status" value="1"/>
</dbReference>
<keyword evidence="4" id="KW-0436">Ligase</keyword>
<feature type="region of interest" description="Disordered" evidence="2">
    <location>
        <begin position="249"/>
        <end position="276"/>
    </location>
</feature>
<keyword evidence="5" id="KW-1185">Reference proteome</keyword>
<protein>
    <submittedName>
        <fullName evidence="4">Magnesium chelatase subunit D</fullName>
        <ecNumber evidence="4">6.6.1.1</ecNumber>
    </submittedName>
</protein>
<accession>A0ABV7C267</accession>
<dbReference type="EMBL" id="JBHRSB010000007">
    <property type="protein sequence ID" value="MFC3002639.1"/>
    <property type="molecule type" value="Genomic_DNA"/>
</dbReference>
<feature type="region of interest" description="Disordered" evidence="2">
    <location>
        <begin position="309"/>
        <end position="331"/>
    </location>
</feature>
<dbReference type="SUPFAM" id="SSF52540">
    <property type="entry name" value="P-loop containing nucleoside triphosphate hydrolases"/>
    <property type="match status" value="1"/>
</dbReference>
<dbReference type="InterPro" id="IPR041702">
    <property type="entry name" value="BchD/ChlD_VWA"/>
</dbReference>
<dbReference type="NCBIfam" id="NF009943">
    <property type="entry name" value="PRK13406.1"/>
    <property type="match status" value="1"/>
</dbReference>
<proteinExistence type="inferred from homology"/>
<dbReference type="InterPro" id="IPR036465">
    <property type="entry name" value="vWFA_dom_sf"/>
</dbReference>
<dbReference type="SMART" id="SM00327">
    <property type="entry name" value="VWA"/>
    <property type="match status" value="1"/>
</dbReference>
<dbReference type="Gene3D" id="3.40.50.300">
    <property type="entry name" value="P-loop containing nucleotide triphosphate hydrolases"/>
    <property type="match status" value="1"/>
</dbReference>
<dbReference type="InterPro" id="IPR041628">
    <property type="entry name" value="ChlI/MoxR_AAA_lid"/>
</dbReference>
<reference evidence="5" key="1">
    <citation type="journal article" date="2019" name="Int. J. Syst. Evol. Microbiol.">
        <title>The Global Catalogue of Microorganisms (GCM) 10K type strain sequencing project: providing services to taxonomists for standard genome sequencing and annotation.</title>
        <authorList>
            <consortium name="The Broad Institute Genomics Platform"/>
            <consortium name="The Broad Institute Genome Sequencing Center for Infectious Disease"/>
            <person name="Wu L."/>
            <person name="Ma J."/>
        </authorList>
    </citation>
    <scope>NUCLEOTIDE SEQUENCE [LARGE SCALE GENOMIC DNA]</scope>
    <source>
        <strain evidence="5">CGMCC 1.16855</strain>
    </source>
</reference>
<feature type="domain" description="VWFA" evidence="3">
    <location>
        <begin position="388"/>
        <end position="567"/>
    </location>
</feature>
<dbReference type="CDD" id="cd01451">
    <property type="entry name" value="vWA_Magnesium_chelatase"/>
    <property type="match status" value="1"/>
</dbReference>
<dbReference type="PROSITE" id="PS50234">
    <property type="entry name" value="VWFA"/>
    <property type="match status" value="1"/>
</dbReference>
<evidence type="ECO:0000313" key="5">
    <source>
        <dbReference type="Proteomes" id="UP001595420"/>
    </source>
</evidence>
<comment type="similarity">
    <text evidence="1">Belongs to the Mg-chelatase subunits D/I family.</text>
</comment>
<dbReference type="GO" id="GO:0016851">
    <property type="term" value="F:magnesium chelatase activity"/>
    <property type="evidence" value="ECO:0007669"/>
    <property type="project" value="UniProtKB-EC"/>
</dbReference>
<evidence type="ECO:0000313" key="4">
    <source>
        <dbReference type="EMBL" id="MFC3002639.1"/>
    </source>
</evidence>
<evidence type="ECO:0000256" key="1">
    <source>
        <dbReference type="ARBA" id="ARBA00005799"/>
    </source>
</evidence>
<dbReference type="Pfam" id="PF17863">
    <property type="entry name" value="AAA_lid_2"/>
    <property type="match status" value="1"/>
</dbReference>
<comment type="caution">
    <text evidence="4">The sequence shown here is derived from an EMBL/GenBank/DDBJ whole genome shotgun (WGS) entry which is preliminary data.</text>
</comment>